<dbReference type="EMBL" id="JADKPN010000009">
    <property type="protein sequence ID" value="MBF4764464.1"/>
    <property type="molecule type" value="Genomic_DNA"/>
</dbReference>
<dbReference type="RefSeq" id="WP_194707652.1">
    <property type="nucleotide sequence ID" value="NZ_JADKPN010000009.1"/>
</dbReference>
<proteinExistence type="predicted"/>
<reference evidence="1" key="1">
    <citation type="submission" date="2020-11" db="EMBL/GenBank/DDBJ databases">
        <title>Nocardioides sp. nov., isolated from Soil of Cynanchum wilfordii Hemsley rhizosphere.</title>
        <authorList>
            <person name="Lee J.-S."/>
            <person name="Suh M.K."/>
            <person name="Kim J.-S."/>
        </authorList>
    </citation>
    <scope>NUCLEOTIDE SEQUENCE</scope>
    <source>
        <strain evidence="1">KCTC 19275</strain>
    </source>
</reference>
<accession>A0A930VBG6</accession>
<protein>
    <submittedName>
        <fullName evidence="1">VOC family protein</fullName>
    </submittedName>
</protein>
<comment type="caution">
    <text evidence="1">The sequence shown here is derived from an EMBL/GenBank/DDBJ whole genome shotgun (WGS) entry which is preliminary data.</text>
</comment>
<evidence type="ECO:0000313" key="1">
    <source>
        <dbReference type="EMBL" id="MBF4764464.1"/>
    </source>
</evidence>
<dbReference type="SUPFAM" id="SSF54593">
    <property type="entry name" value="Glyoxalase/Bleomycin resistance protein/Dihydroxybiphenyl dioxygenase"/>
    <property type="match status" value="1"/>
</dbReference>
<evidence type="ECO:0000313" key="2">
    <source>
        <dbReference type="Proteomes" id="UP000640489"/>
    </source>
</evidence>
<name>A0A930VBG6_9ACTN</name>
<dbReference type="PANTHER" id="PTHR37519">
    <property type="match status" value="1"/>
</dbReference>
<keyword evidence="2" id="KW-1185">Reference proteome</keyword>
<organism evidence="1 2">
    <name type="scientific">Nocardioides islandensis</name>
    <dbReference type="NCBI Taxonomy" id="433663"/>
    <lineage>
        <taxon>Bacteria</taxon>
        <taxon>Bacillati</taxon>
        <taxon>Actinomycetota</taxon>
        <taxon>Actinomycetes</taxon>
        <taxon>Propionibacteriales</taxon>
        <taxon>Nocardioidaceae</taxon>
        <taxon>Nocardioides</taxon>
    </lineage>
</organism>
<dbReference type="PANTHER" id="PTHR37519:SF1">
    <property type="entry name" value="DIHYDROXYBIPHENYL DIOXYGENASE DOMAIN-CONTAINING PROTEIN"/>
    <property type="match status" value="1"/>
</dbReference>
<dbReference type="Gene3D" id="3.10.180.10">
    <property type="entry name" value="2,3-Dihydroxybiphenyl 1,2-Dioxygenase, domain 1"/>
    <property type="match status" value="1"/>
</dbReference>
<dbReference type="InterPro" id="IPR029068">
    <property type="entry name" value="Glyas_Bleomycin-R_OHBP_Dase"/>
</dbReference>
<sequence>MDDPMRDIVGDYRGFAARQRERLLDRGIDIDPYALSHLAVRVPEWDQYVHVRGLLERHAVANSENVWNGRPISLIVPAQPLEVLDGKRVPLIELIPPVHQRVYKMGLEHLGVVVGDTFDAFVETHKAVLTGQQFQGPNSNPDPVYILFEDFTHVKFYRRSLRDSVEIDSGPFADGFHHVDDWVPQRLVTATGPNPLPR</sequence>
<dbReference type="Proteomes" id="UP000640489">
    <property type="component" value="Unassembled WGS sequence"/>
</dbReference>
<gene>
    <name evidence="1" type="ORF">ISU07_15125</name>
</gene>
<dbReference type="Pfam" id="PF06185">
    <property type="entry name" value="YecM"/>
    <property type="match status" value="1"/>
</dbReference>
<dbReference type="AlphaFoldDB" id="A0A930VBG6"/>
<dbReference type="InterPro" id="IPR010393">
    <property type="entry name" value="DUF991_YecM-like"/>
</dbReference>